<accession>A0AAX3WR56</accession>
<dbReference type="Proteomes" id="UP001178322">
    <property type="component" value="Chromosome"/>
</dbReference>
<protein>
    <recommendedName>
        <fullName evidence="3">DUF4145 domain-containing protein</fullName>
    </recommendedName>
</protein>
<evidence type="ECO:0000313" key="2">
    <source>
        <dbReference type="Proteomes" id="UP001178322"/>
    </source>
</evidence>
<evidence type="ECO:0008006" key="3">
    <source>
        <dbReference type="Google" id="ProtNLM"/>
    </source>
</evidence>
<dbReference type="AlphaFoldDB" id="A0AAX3WR56"/>
<dbReference type="EMBL" id="CP126101">
    <property type="protein sequence ID" value="WHY50333.1"/>
    <property type="molecule type" value="Genomic_DNA"/>
</dbReference>
<reference evidence="1" key="1">
    <citation type="submission" date="2023-05" db="EMBL/GenBank/DDBJ databases">
        <title>Comparative genomics of Bacillaceae isolates and their secondary metabolite potential.</title>
        <authorList>
            <person name="Song L."/>
            <person name="Nielsen L.J."/>
            <person name="Mohite O."/>
            <person name="Xu X."/>
            <person name="Weber T."/>
            <person name="Kovacs A.T."/>
        </authorList>
    </citation>
    <scope>NUCLEOTIDE SEQUENCE</scope>
    <source>
        <strain evidence="1">LY1</strain>
    </source>
</reference>
<organism evidence="1 2">
    <name type="scientific">Lysinibacillus pakistanensis</name>
    <dbReference type="NCBI Taxonomy" id="759811"/>
    <lineage>
        <taxon>Bacteria</taxon>
        <taxon>Bacillati</taxon>
        <taxon>Bacillota</taxon>
        <taxon>Bacilli</taxon>
        <taxon>Bacillales</taxon>
        <taxon>Bacillaceae</taxon>
        <taxon>Lysinibacillus</taxon>
    </lineage>
</organism>
<evidence type="ECO:0000313" key="1">
    <source>
        <dbReference type="EMBL" id="WHY50333.1"/>
    </source>
</evidence>
<sequence length="230" mass="26585">MAIEFQAISTTLGISYFDVVTYLIPKQCPHCYVWMIPSTIDAKQLSYDLHFDMNFLSHSCVGCRKNFVTTHFRKTSNNSITFHSVYPEMTNKAVPIIIAEFSPQFANIYRQAALAENLDQIELATTGYRMALEILVKDYLIAEFPELEEQIKYSSLHQCLTEYFKDISNSVAAHVVKSLSNDYVHYIKKHTHAGFEELKFYFEIFVNDIETKLKFKKPIIKKANMLSSMS</sequence>
<gene>
    <name evidence="1" type="ORF">QNH24_18665</name>
</gene>
<dbReference type="RefSeq" id="WP_283869014.1">
    <property type="nucleotide sequence ID" value="NZ_CP126101.1"/>
</dbReference>
<proteinExistence type="predicted"/>
<name>A0AAX3WR56_9BACI</name>